<dbReference type="Pfam" id="PF01713">
    <property type="entry name" value="Smr"/>
    <property type="match status" value="1"/>
</dbReference>
<accession>A0A9W4SPF1</accession>
<evidence type="ECO:0000259" key="2">
    <source>
        <dbReference type="PROSITE" id="PS50828"/>
    </source>
</evidence>
<sequence>MDKLKYKTNEKGIKYIPKYDLHGLNKKQAYKEVNNVILKCSELEISSVNFITGRGNHQNINGERAVLFKTFPEWLNDPKLSSLIKDSVPGDGSYKVYLKIEENKTIKNVVQTGKEHIYKCFSTNFCAISIIAIGYYELDPHVLLEY</sequence>
<keyword evidence="1" id="KW-1133">Transmembrane helix</keyword>
<keyword evidence="4" id="KW-1185">Reference proteome</keyword>
<dbReference type="EMBL" id="CAMKVN010001507">
    <property type="protein sequence ID" value="CAI2176457.1"/>
    <property type="molecule type" value="Genomic_DNA"/>
</dbReference>
<name>A0A9W4SPF1_9GLOM</name>
<dbReference type="Gene3D" id="3.30.1370.110">
    <property type="match status" value="1"/>
</dbReference>
<dbReference type="InterPro" id="IPR036063">
    <property type="entry name" value="Smr_dom_sf"/>
</dbReference>
<organism evidence="3 4">
    <name type="scientific">Funneliformis geosporum</name>
    <dbReference type="NCBI Taxonomy" id="1117311"/>
    <lineage>
        <taxon>Eukaryota</taxon>
        <taxon>Fungi</taxon>
        <taxon>Fungi incertae sedis</taxon>
        <taxon>Mucoromycota</taxon>
        <taxon>Glomeromycotina</taxon>
        <taxon>Glomeromycetes</taxon>
        <taxon>Glomerales</taxon>
        <taxon>Glomeraceae</taxon>
        <taxon>Funneliformis</taxon>
    </lineage>
</organism>
<evidence type="ECO:0000256" key="1">
    <source>
        <dbReference type="SAM" id="Phobius"/>
    </source>
</evidence>
<dbReference type="Proteomes" id="UP001153678">
    <property type="component" value="Unassembled WGS sequence"/>
</dbReference>
<proteinExistence type="predicted"/>
<comment type="caution">
    <text evidence="3">The sequence shown here is derived from an EMBL/GenBank/DDBJ whole genome shotgun (WGS) entry which is preliminary data.</text>
</comment>
<keyword evidence="1" id="KW-0472">Membrane</keyword>
<keyword evidence="1" id="KW-0812">Transmembrane</keyword>
<feature type="transmembrane region" description="Helical" evidence="1">
    <location>
        <begin position="117"/>
        <end position="136"/>
    </location>
</feature>
<protein>
    <submittedName>
        <fullName evidence="3">4196_t:CDS:1</fullName>
    </submittedName>
</protein>
<dbReference type="SUPFAM" id="SSF160443">
    <property type="entry name" value="SMR domain-like"/>
    <property type="match status" value="1"/>
</dbReference>
<evidence type="ECO:0000313" key="4">
    <source>
        <dbReference type="Proteomes" id="UP001153678"/>
    </source>
</evidence>
<reference evidence="3" key="1">
    <citation type="submission" date="2022-08" db="EMBL/GenBank/DDBJ databases">
        <authorList>
            <person name="Kallberg Y."/>
            <person name="Tangrot J."/>
            <person name="Rosling A."/>
        </authorList>
    </citation>
    <scope>NUCLEOTIDE SEQUENCE</scope>
    <source>
        <strain evidence="3">Wild A</strain>
    </source>
</reference>
<dbReference type="OrthoDB" id="2355183at2759"/>
<gene>
    <name evidence="3" type="ORF">FWILDA_LOCUS7591</name>
</gene>
<evidence type="ECO:0000313" key="3">
    <source>
        <dbReference type="EMBL" id="CAI2176457.1"/>
    </source>
</evidence>
<dbReference type="InterPro" id="IPR002625">
    <property type="entry name" value="Smr_dom"/>
</dbReference>
<dbReference type="PROSITE" id="PS50828">
    <property type="entry name" value="SMR"/>
    <property type="match status" value="1"/>
</dbReference>
<feature type="domain" description="Smr" evidence="2">
    <location>
        <begin position="19"/>
        <end position="101"/>
    </location>
</feature>
<dbReference type="AlphaFoldDB" id="A0A9W4SPF1"/>